<dbReference type="InterPro" id="IPR000477">
    <property type="entry name" value="RT_dom"/>
</dbReference>
<comment type="caution">
    <text evidence="4">The sequence shown here is derived from an EMBL/GenBank/DDBJ whole genome shotgun (WGS) entry which is preliminary data.</text>
</comment>
<feature type="region of interest" description="Disordered" evidence="2">
    <location>
        <begin position="1"/>
        <end position="35"/>
    </location>
</feature>
<dbReference type="CDD" id="cd03714">
    <property type="entry name" value="RT_DIRS1"/>
    <property type="match status" value="1"/>
</dbReference>
<evidence type="ECO:0000259" key="3">
    <source>
        <dbReference type="PROSITE" id="PS50878"/>
    </source>
</evidence>
<evidence type="ECO:0000313" key="5">
    <source>
        <dbReference type="Proteomes" id="UP001497623"/>
    </source>
</evidence>
<dbReference type="PROSITE" id="PS50878">
    <property type="entry name" value="RT_POL"/>
    <property type="match status" value="1"/>
</dbReference>
<dbReference type="Gene3D" id="3.10.10.10">
    <property type="entry name" value="HIV Type 1 Reverse Transcriptase, subunit A, domain 1"/>
    <property type="match status" value="1"/>
</dbReference>
<dbReference type="InterPro" id="IPR010998">
    <property type="entry name" value="Integrase_recombinase_N"/>
</dbReference>
<dbReference type="GO" id="GO:0071897">
    <property type="term" value="P:DNA biosynthetic process"/>
    <property type="evidence" value="ECO:0007669"/>
    <property type="project" value="UniProtKB-ARBA"/>
</dbReference>
<protein>
    <recommendedName>
        <fullName evidence="3">Reverse transcriptase domain-containing protein</fullName>
    </recommendedName>
</protein>
<dbReference type="Gene3D" id="1.10.150.130">
    <property type="match status" value="1"/>
</dbReference>
<dbReference type="PANTHER" id="PTHR33050:SF7">
    <property type="entry name" value="RIBONUCLEASE H"/>
    <property type="match status" value="1"/>
</dbReference>
<feature type="domain" description="Reverse transcriptase" evidence="3">
    <location>
        <begin position="1"/>
        <end position="230"/>
    </location>
</feature>
<feature type="compositionally biased region" description="Polar residues" evidence="2">
    <location>
        <begin position="8"/>
        <end position="17"/>
    </location>
</feature>
<proteinExistence type="predicted"/>
<dbReference type="Proteomes" id="UP001497623">
    <property type="component" value="Unassembled WGS sequence"/>
</dbReference>
<evidence type="ECO:0000313" key="4">
    <source>
        <dbReference type="EMBL" id="CAL4061371.1"/>
    </source>
</evidence>
<feature type="region of interest" description="Disordered" evidence="2">
    <location>
        <begin position="543"/>
        <end position="563"/>
    </location>
</feature>
<dbReference type="EMBL" id="CAXKWB010000614">
    <property type="protein sequence ID" value="CAL4061371.1"/>
    <property type="molecule type" value="Genomic_DNA"/>
</dbReference>
<dbReference type="GO" id="GO:0003677">
    <property type="term" value="F:DNA binding"/>
    <property type="evidence" value="ECO:0007669"/>
    <property type="project" value="UniProtKB-KW"/>
</dbReference>
<keyword evidence="5" id="KW-1185">Reference proteome</keyword>
<dbReference type="InterPro" id="IPR043128">
    <property type="entry name" value="Rev_trsase/Diguanyl_cyclase"/>
</dbReference>
<evidence type="ECO:0000256" key="1">
    <source>
        <dbReference type="ARBA" id="ARBA00023125"/>
    </source>
</evidence>
<dbReference type="PANTHER" id="PTHR33050">
    <property type="entry name" value="REVERSE TRANSCRIPTASE DOMAIN-CONTAINING PROTEIN"/>
    <property type="match status" value="1"/>
</dbReference>
<evidence type="ECO:0000256" key="2">
    <source>
        <dbReference type="SAM" id="MobiDB-lite"/>
    </source>
</evidence>
<name>A0AAV2PLX9_MEGNR</name>
<accession>A0AAV2PLX9</accession>
<feature type="region of interest" description="Disordered" evidence="2">
    <location>
        <begin position="283"/>
        <end position="345"/>
    </location>
</feature>
<keyword evidence="1" id="KW-0238">DNA-binding</keyword>
<feature type="compositionally biased region" description="Polar residues" evidence="2">
    <location>
        <begin position="307"/>
        <end position="318"/>
    </location>
</feature>
<dbReference type="Gene3D" id="3.30.70.270">
    <property type="match status" value="1"/>
</dbReference>
<reference evidence="4 5" key="1">
    <citation type="submission" date="2024-05" db="EMBL/GenBank/DDBJ databases">
        <authorList>
            <person name="Wallberg A."/>
        </authorList>
    </citation>
    <scope>NUCLEOTIDE SEQUENCE [LARGE SCALE GENOMIC DNA]</scope>
</reference>
<sequence length="729" mass="82404">MVLEEETPSTQKITTEDFSIPGQDSVYSKEEKSDRESQKFKVAKQTLYSSEKGCTRGQIDIGSINSQLIHPLSTFQDANNERGEATLAQGLLDGLHRPKDGYWHVGISKTKRPYLGFRYRNQDWQFRAMPFGLNIAPRMFTKVIAHVVKMMAEAGIWCLPYLDDLLIIASTREECIRMSELAISILEKLGWILNKKKIPTSSSTSVRMARSSFRSGKSHSTSLLREGNMLPAKAQKCNNIQILLKKSNHATPRSVQLDKSLRPSCKAYDVRNKEHPQILQKAGPRLSFRTRQRKETQPLQMGDGHFNTPNTGSSSSRHYSPDRRFPNRLGFSDRQNSIQRSVRPIDGILNKHSRVTDRMVFSTHDSRRGCSNTHTERQSCSSINSQKRNLTCASSVRPCRLDMEKSCIISVDTLHISHRRKLQRYSRPTLQEGSTVNRVVPTTQGLSKNIGSKSQPGSRFVCDKSKLPTGELCISLPGRRRHSSGCSDNTVGPMGSPISVSPHLIDFEGFSEIDNYAIHQRSVSYSRDSNQTMVYGLETESDSLRVDGDSPTTDGGRQYGKNTTNYQTTRLDVIEAAYQRQFPDCNEAIALMAAPLRDNSVRDYQHKWQKLLNFLSDKQIPPDELSFANVFQFFTYLFYERNLKPSTVAHYRSALTVPLMLHYNIDLKVPAVTDLLRAMSLKRPNAPASTPGWSLNKVLTLLDNLSEPIPEQLLLEDSLPVTYGYRMAN</sequence>
<dbReference type="Pfam" id="PF00078">
    <property type="entry name" value="RVT_1"/>
    <property type="match status" value="1"/>
</dbReference>
<feature type="region of interest" description="Disordered" evidence="2">
    <location>
        <begin position="365"/>
        <end position="384"/>
    </location>
</feature>
<dbReference type="SUPFAM" id="SSF56672">
    <property type="entry name" value="DNA/RNA polymerases"/>
    <property type="match status" value="1"/>
</dbReference>
<organism evidence="4 5">
    <name type="scientific">Meganyctiphanes norvegica</name>
    <name type="common">Northern krill</name>
    <name type="synonym">Thysanopoda norvegica</name>
    <dbReference type="NCBI Taxonomy" id="48144"/>
    <lineage>
        <taxon>Eukaryota</taxon>
        <taxon>Metazoa</taxon>
        <taxon>Ecdysozoa</taxon>
        <taxon>Arthropoda</taxon>
        <taxon>Crustacea</taxon>
        <taxon>Multicrustacea</taxon>
        <taxon>Malacostraca</taxon>
        <taxon>Eumalacostraca</taxon>
        <taxon>Eucarida</taxon>
        <taxon>Euphausiacea</taxon>
        <taxon>Euphausiidae</taxon>
        <taxon>Meganyctiphanes</taxon>
    </lineage>
</organism>
<dbReference type="InterPro" id="IPR052055">
    <property type="entry name" value="Hepadnavirus_pol/RT"/>
</dbReference>
<feature type="compositionally biased region" description="Polar residues" evidence="2">
    <location>
        <begin position="369"/>
        <end position="384"/>
    </location>
</feature>
<gene>
    <name evidence="4" type="ORF">MNOR_LOCUS2121</name>
</gene>
<dbReference type="AlphaFoldDB" id="A0AAV2PLX9"/>
<dbReference type="InterPro" id="IPR043502">
    <property type="entry name" value="DNA/RNA_pol_sf"/>
</dbReference>
<feature type="compositionally biased region" description="Polar residues" evidence="2">
    <location>
        <begin position="550"/>
        <end position="563"/>
    </location>
</feature>